<sequence length="173" mass="20193">MIIDFIIILIFVFFVIIGFRRGFWLSLIHFSATIVSLWIANQFYKSIVERLIVFIPYPKTAAFSTKFAFHFNHLQYRFEAIVAFLLIALLCKFILYLIIVTFDKIVAYQNIHIFSRAMGMVVGVLMAILFLNFTLYLLALYPNEALQHQLKISIVSHSLIYHIPYLSAFTINL</sequence>
<gene>
    <name evidence="8" type="ORF">CD116_12505</name>
    <name evidence="6" type="ORF">ERS140147_00242</name>
    <name evidence="7" type="ORF">ILQ21_09200</name>
</gene>
<keyword evidence="4 5" id="KW-0472">Membrane</keyword>
<dbReference type="EMBL" id="JADAMT010000013">
    <property type="protein sequence ID" value="MBE2129223.1"/>
    <property type="molecule type" value="Genomic_DNA"/>
</dbReference>
<dbReference type="EMBL" id="CCEH01000001">
    <property type="protein sequence ID" value="CDR26864.1"/>
    <property type="molecule type" value="Genomic_DNA"/>
</dbReference>
<accession>A0A2K4AEB4</accession>
<evidence type="ECO:0000313" key="6">
    <source>
        <dbReference type="EMBL" id="CDR26864.1"/>
    </source>
</evidence>
<evidence type="ECO:0000313" key="10">
    <source>
        <dbReference type="Proteomes" id="UP000236395"/>
    </source>
</evidence>
<reference evidence="7 11" key="3">
    <citation type="submission" date="2020-10" db="EMBL/GenBank/DDBJ databases">
        <title>Phenotypic and genomic profiling of Staphylococcus argenteus in Canada and the United States and recommendations for clinical result reporting.</title>
        <authorList>
            <person name="Eshaghi A."/>
            <person name="Bommersbach C."/>
            <person name="Zitterman S."/>
            <person name="Burnham C.-A.D."/>
            <person name="Patel R."/>
            <person name="Schuetz A.N."/>
            <person name="Patel S.N."/>
            <person name="Kus J.V."/>
        </authorList>
    </citation>
    <scope>NUCLEOTIDE SEQUENCE [LARGE SCALE GENOMIC DNA]</scope>
    <source>
        <strain evidence="7 11">DSM 28300</strain>
    </source>
</reference>
<protein>
    <submittedName>
        <fullName evidence="6">Colicin V production protein</fullName>
    </submittedName>
    <submittedName>
        <fullName evidence="8">CvpA family protein</fullName>
    </submittedName>
</protein>
<dbReference type="InterPro" id="IPR003825">
    <property type="entry name" value="Colicin-V_CvpA"/>
</dbReference>
<comment type="subcellular location">
    <subcellularLocation>
        <location evidence="1">Membrane</location>
        <topology evidence="1">Multi-pass membrane protein</topology>
    </subcellularLocation>
</comment>
<keyword evidence="3 5" id="KW-1133">Transmembrane helix</keyword>
<evidence type="ECO:0000313" key="7">
    <source>
        <dbReference type="EMBL" id="MBE2129223.1"/>
    </source>
</evidence>
<proteinExistence type="predicted"/>
<evidence type="ECO:0000256" key="5">
    <source>
        <dbReference type="SAM" id="Phobius"/>
    </source>
</evidence>
<keyword evidence="2 5" id="KW-0812">Transmembrane</keyword>
<dbReference type="Proteomes" id="UP000596960">
    <property type="component" value="Unassembled WGS sequence"/>
</dbReference>
<evidence type="ECO:0000256" key="2">
    <source>
        <dbReference type="ARBA" id="ARBA00022692"/>
    </source>
</evidence>
<dbReference type="AlphaFoldDB" id="A0A2K4AEB4"/>
<name>A0A2K4AEB4_9STAP</name>
<evidence type="ECO:0000313" key="9">
    <source>
        <dbReference type="Proteomes" id="UP000044616"/>
    </source>
</evidence>
<evidence type="ECO:0000256" key="3">
    <source>
        <dbReference type="ARBA" id="ARBA00022989"/>
    </source>
</evidence>
<dbReference type="Pfam" id="PF02674">
    <property type="entry name" value="Colicin_V"/>
    <property type="match status" value="1"/>
</dbReference>
<dbReference type="Proteomes" id="UP000044616">
    <property type="component" value="Unassembled WGS sequence"/>
</dbReference>
<keyword evidence="11" id="KW-1185">Reference proteome</keyword>
<organism evidence="8 10">
    <name type="scientific">Staphylococcus schweitzeri</name>
    <dbReference type="NCBI Taxonomy" id="1654388"/>
    <lineage>
        <taxon>Bacteria</taxon>
        <taxon>Bacillati</taxon>
        <taxon>Bacillota</taxon>
        <taxon>Bacilli</taxon>
        <taxon>Bacillales</taxon>
        <taxon>Staphylococcaceae</taxon>
        <taxon>Staphylococcus</taxon>
    </lineage>
</organism>
<dbReference type="Proteomes" id="UP000236395">
    <property type="component" value="Unassembled WGS sequence"/>
</dbReference>
<reference evidence="6 9" key="1">
    <citation type="submission" date="2014-05" db="EMBL/GenBank/DDBJ databases">
        <authorList>
            <person name="Aslett A.Martin."/>
            <person name="De Silva Nishadi"/>
        </authorList>
    </citation>
    <scope>NUCLEOTIDE SEQUENCE [LARGE SCALE GENOMIC DNA]</scope>
</reference>
<dbReference type="GO" id="GO:0016020">
    <property type="term" value="C:membrane"/>
    <property type="evidence" value="ECO:0007669"/>
    <property type="project" value="UniProtKB-SubCell"/>
</dbReference>
<accession>A0A077UXU6</accession>
<reference evidence="8 10" key="2">
    <citation type="submission" date="2017-08" db="EMBL/GenBank/DDBJ databases">
        <title>Draft genome sequences of 64 type strains of genus Staph aureus.</title>
        <authorList>
            <person name="Cole K."/>
            <person name="Golubchik T."/>
            <person name="Russell J."/>
            <person name="Foster D."/>
            <person name="Llewelyn M."/>
            <person name="Wilson D."/>
            <person name="Crook D."/>
            <person name="Paul J."/>
        </authorList>
    </citation>
    <scope>NUCLEOTIDE SEQUENCE [LARGE SCALE GENOMIC DNA]</scope>
    <source>
        <strain evidence="8 10">DSM 28300</strain>
    </source>
</reference>
<dbReference type="GeneID" id="98345459"/>
<evidence type="ECO:0000256" key="1">
    <source>
        <dbReference type="ARBA" id="ARBA00004141"/>
    </source>
</evidence>
<evidence type="ECO:0000256" key="4">
    <source>
        <dbReference type="ARBA" id="ARBA00023136"/>
    </source>
</evidence>
<dbReference type="RefSeq" id="WP_047529080.1">
    <property type="nucleotide sequence ID" value="NZ_CBCSFW010000003.1"/>
</dbReference>
<dbReference type="EMBL" id="PPQS01000051">
    <property type="protein sequence ID" value="PNZ48124.1"/>
    <property type="molecule type" value="Genomic_DNA"/>
</dbReference>
<dbReference type="GO" id="GO:0009403">
    <property type="term" value="P:toxin biosynthetic process"/>
    <property type="evidence" value="ECO:0007669"/>
    <property type="project" value="InterPro"/>
</dbReference>
<evidence type="ECO:0000313" key="8">
    <source>
        <dbReference type="EMBL" id="PNZ48124.1"/>
    </source>
</evidence>
<feature type="transmembrane region" description="Helical" evidence="5">
    <location>
        <begin position="6"/>
        <end position="39"/>
    </location>
</feature>
<feature type="transmembrane region" description="Helical" evidence="5">
    <location>
        <begin position="81"/>
        <end position="102"/>
    </location>
</feature>
<dbReference type="PANTHER" id="PTHR37306:SF1">
    <property type="entry name" value="COLICIN V PRODUCTION PROTEIN"/>
    <property type="match status" value="1"/>
</dbReference>
<dbReference type="PANTHER" id="PTHR37306">
    <property type="entry name" value="COLICIN V PRODUCTION PROTEIN"/>
    <property type="match status" value="1"/>
</dbReference>
<evidence type="ECO:0000313" key="11">
    <source>
        <dbReference type="Proteomes" id="UP000596960"/>
    </source>
</evidence>
<feature type="transmembrane region" description="Helical" evidence="5">
    <location>
        <begin position="114"/>
        <end position="141"/>
    </location>
</feature>